<organism evidence="2 3">
    <name type="scientific">Knipowitschia caucasica</name>
    <name type="common">Caucasian dwarf goby</name>
    <name type="synonym">Pomatoschistus caucasicus</name>
    <dbReference type="NCBI Taxonomy" id="637954"/>
    <lineage>
        <taxon>Eukaryota</taxon>
        <taxon>Metazoa</taxon>
        <taxon>Chordata</taxon>
        <taxon>Craniata</taxon>
        <taxon>Vertebrata</taxon>
        <taxon>Euteleostomi</taxon>
        <taxon>Actinopterygii</taxon>
        <taxon>Neopterygii</taxon>
        <taxon>Teleostei</taxon>
        <taxon>Neoteleostei</taxon>
        <taxon>Acanthomorphata</taxon>
        <taxon>Gobiaria</taxon>
        <taxon>Gobiiformes</taxon>
        <taxon>Gobioidei</taxon>
        <taxon>Gobiidae</taxon>
        <taxon>Gobiinae</taxon>
        <taxon>Knipowitschia</taxon>
    </lineage>
</organism>
<feature type="region of interest" description="Disordered" evidence="1">
    <location>
        <begin position="1"/>
        <end position="37"/>
    </location>
</feature>
<reference evidence="2 3" key="1">
    <citation type="submission" date="2024-04" db="EMBL/GenBank/DDBJ databases">
        <authorList>
            <person name="Waldvogel A.-M."/>
            <person name="Schoenle A."/>
        </authorList>
    </citation>
    <scope>NUCLEOTIDE SEQUENCE [LARGE SCALE GENOMIC DNA]</scope>
</reference>
<accession>A0AAV2L3V8</accession>
<gene>
    <name evidence="2" type="ORF">KC01_LOCUS24459</name>
</gene>
<sequence>MNGVLCWTEPLCSEPAGSQGPTHTEPTVRSEQRGARRKQEVVCKAICGRRQRRFSGAGAETGAEAAGACGDTSGRSSRRSHATPSRDTTDRREEPREEQQEEEERMLQRNVENIM</sequence>
<evidence type="ECO:0000256" key="1">
    <source>
        <dbReference type="SAM" id="MobiDB-lite"/>
    </source>
</evidence>
<dbReference type="Proteomes" id="UP001497482">
    <property type="component" value="Chromosome 20"/>
</dbReference>
<dbReference type="EMBL" id="OZ035842">
    <property type="protein sequence ID" value="CAL1595703.1"/>
    <property type="molecule type" value="Genomic_DNA"/>
</dbReference>
<name>A0AAV2L3V8_KNICA</name>
<protein>
    <submittedName>
        <fullName evidence="2">Uncharacterized protein</fullName>
    </submittedName>
</protein>
<feature type="compositionally biased region" description="Basic and acidic residues" evidence="1">
    <location>
        <begin position="26"/>
        <end position="37"/>
    </location>
</feature>
<evidence type="ECO:0000313" key="2">
    <source>
        <dbReference type="EMBL" id="CAL1595703.1"/>
    </source>
</evidence>
<proteinExistence type="predicted"/>
<feature type="compositionally biased region" description="Basic and acidic residues" evidence="1">
    <location>
        <begin position="87"/>
        <end position="98"/>
    </location>
</feature>
<feature type="region of interest" description="Disordered" evidence="1">
    <location>
        <begin position="53"/>
        <end position="115"/>
    </location>
</feature>
<feature type="compositionally biased region" description="Low complexity" evidence="1">
    <location>
        <begin position="56"/>
        <end position="70"/>
    </location>
</feature>
<keyword evidence="3" id="KW-1185">Reference proteome</keyword>
<evidence type="ECO:0000313" key="3">
    <source>
        <dbReference type="Proteomes" id="UP001497482"/>
    </source>
</evidence>
<dbReference type="AlphaFoldDB" id="A0AAV2L3V8"/>